<dbReference type="Pfam" id="PF17871">
    <property type="entry name" value="AAA_lid_9"/>
    <property type="match status" value="1"/>
</dbReference>
<comment type="caution">
    <text evidence="6">The sequence shown here is derived from an EMBL/GenBank/DDBJ whole genome shotgun (WGS) entry which is preliminary data.</text>
</comment>
<dbReference type="EMBL" id="JANJYJ010000005">
    <property type="protein sequence ID" value="KAK3211374.1"/>
    <property type="molecule type" value="Genomic_DNA"/>
</dbReference>
<evidence type="ECO:0000259" key="5">
    <source>
        <dbReference type="Pfam" id="PF17871"/>
    </source>
</evidence>
<gene>
    <name evidence="6" type="ORF">Dsin_016080</name>
</gene>
<proteinExistence type="predicted"/>
<dbReference type="GO" id="GO:0005524">
    <property type="term" value="F:ATP binding"/>
    <property type="evidence" value="ECO:0007669"/>
    <property type="project" value="UniProtKB-KW"/>
</dbReference>
<name>A0AAE0ACI6_9ROSI</name>
<evidence type="ECO:0000313" key="7">
    <source>
        <dbReference type="Proteomes" id="UP001281410"/>
    </source>
</evidence>
<dbReference type="GO" id="GO:0005737">
    <property type="term" value="C:cytoplasm"/>
    <property type="evidence" value="ECO:0007669"/>
    <property type="project" value="TreeGrafter"/>
</dbReference>
<sequence>MSISAFFLAYSPTVLQANPIEFTEMAWEAILRFVDFARLISIDMGSLVAGTKHRGDFEKRMTAILKEVTSSNGHIILFIDEIHTLVGAGSSNGAMDAGNLLKPMLGRGELRVIGATTLKEYRRYIEKDPALERRFQPVTCKQPSVAETISILHGLRDVYKQYHGVELTDGALDSAAVLADQYIRDRFLPDKAIDLVDEAAAKVSIKMGSKPIELDELEKAIEKERSLKVENDLNALQQKQKELNEQWGREKDLMARIQSIKIDVTLLLILSLIFFLVF</sequence>
<dbReference type="AlphaFoldDB" id="A0AAE0ACI6"/>
<dbReference type="Pfam" id="PF00004">
    <property type="entry name" value="AAA"/>
    <property type="match status" value="1"/>
</dbReference>
<protein>
    <submittedName>
        <fullName evidence="6">Uncharacterized protein</fullName>
    </submittedName>
</protein>
<dbReference type="InterPro" id="IPR041546">
    <property type="entry name" value="ClpA/ClpB_AAA_lid"/>
</dbReference>
<evidence type="ECO:0000256" key="2">
    <source>
        <dbReference type="ARBA" id="ARBA00022840"/>
    </source>
</evidence>
<evidence type="ECO:0000313" key="6">
    <source>
        <dbReference type="EMBL" id="KAK3211374.1"/>
    </source>
</evidence>
<evidence type="ECO:0000256" key="3">
    <source>
        <dbReference type="ARBA" id="ARBA00023186"/>
    </source>
</evidence>
<dbReference type="GO" id="GO:0016887">
    <property type="term" value="F:ATP hydrolysis activity"/>
    <property type="evidence" value="ECO:0007669"/>
    <property type="project" value="InterPro"/>
</dbReference>
<dbReference type="InterPro" id="IPR050130">
    <property type="entry name" value="ClpA_ClpB"/>
</dbReference>
<keyword evidence="2" id="KW-0067">ATP-binding</keyword>
<dbReference type="InterPro" id="IPR003959">
    <property type="entry name" value="ATPase_AAA_core"/>
</dbReference>
<keyword evidence="7" id="KW-1185">Reference proteome</keyword>
<evidence type="ECO:0000256" key="1">
    <source>
        <dbReference type="ARBA" id="ARBA00022741"/>
    </source>
</evidence>
<dbReference type="InterPro" id="IPR027417">
    <property type="entry name" value="P-loop_NTPase"/>
</dbReference>
<dbReference type="PANTHER" id="PTHR11638:SF86">
    <property type="entry name" value="CHAPERONE PROTEIN CLPB4, MITOCHONDRIAL"/>
    <property type="match status" value="1"/>
</dbReference>
<dbReference type="InterPro" id="IPR018368">
    <property type="entry name" value="ClpA/B_CS1"/>
</dbReference>
<dbReference type="Gene3D" id="3.40.50.300">
    <property type="entry name" value="P-loop containing nucleotide triphosphate hydrolases"/>
    <property type="match status" value="2"/>
</dbReference>
<keyword evidence="1" id="KW-0547">Nucleotide-binding</keyword>
<dbReference type="SUPFAM" id="SSF52540">
    <property type="entry name" value="P-loop containing nucleoside triphosphate hydrolases"/>
    <property type="match status" value="1"/>
</dbReference>
<feature type="domain" description="ATPase AAA-type core" evidence="4">
    <location>
        <begin position="37"/>
        <end position="135"/>
    </location>
</feature>
<evidence type="ECO:0000259" key="4">
    <source>
        <dbReference type="Pfam" id="PF00004"/>
    </source>
</evidence>
<dbReference type="PROSITE" id="PS00870">
    <property type="entry name" value="CLPAB_1"/>
    <property type="match status" value="1"/>
</dbReference>
<dbReference type="Proteomes" id="UP001281410">
    <property type="component" value="Unassembled WGS sequence"/>
</dbReference>
<dbReference type="CDD" id="cd00009">
    <property type="entry name" value="AAA"/>
    <property type="match status" value="1"/>
</dbReference>
<feature type="domain" description="ClpA/ClpB AAA lid" evidence="5">
    <location>
        <begin position="144"/>
        <end position="244"/>
    </location>
</feature>
<accession>A0AAE0ACI6</accession>
<keyword evidence="3" id="KW-0143">Chaperone</keyword>
<dbReference type="GO" id="GO:0034605">
    <property type="term" value="P:cellular response to heat"/>
    <property type="evidence" value="ECO:0007669"/>
    <property type="project" value="TreeGrafter"/>
</dbReference>
<organism evidence="6 7">
    <name type="scientific">Dipteronia sinensis</name>
    <dbReference type="NCBI Taxonomy" id="43782"/>
    <lineage>
        <taxon>Eukaryota</taxon>
        <taxon>Viridiplantae</taxon>
        <taxon>Streptophyta</taxon>
        <taxon>Embryophyta</taxon>
        <taxon>Tracheophyta</taxon>
        <taxon>Spermatophyta</taxon>
        <taxon>Magnoliopsida</taxon>
        <taxon>eudicotyledons</taxon>
        <taxon>Gunneridae</taxon>
        <taxon>Pentapetalae</taxon>
        <taxon>rosids</taxon>
        <taxon>malvids</taxon>
        <taxon>Sapindales</taxon>
        <taxon>Sapindaceae</taxon>
        <taxon>Hippocastanoideae</taxon>
        <taxon>Acereae</taxon>
        <taxon>Dipteronia</taxon>
    </lineage>
</organism>
<dbReference type="PANTHER" id="PTHR11638">
    <property type="entry name" value="ATP-DEPENDENT CLP PROTEASE"/>
    <property type="match status" value="1"/>
</dbReference>
<reference evidence="6" key="1">
    <citation type="journal article" date="2023" name="Plant J.">
        <title>Genome sequences and population genomics provide insights into the demographic history, inbreeding, and mutation load of two 'living fossil' tree species of Dipteronia.</title>
        <authorList>
            <person name="Feng Y."/>
            <person name="Comes H.P."/>
            <person name="Chen J."/>
            <person name="Zhu S."/>
            <person name="Lu R."/>
            <person name="Zhang X."/>
            <person name="Li P."/>
            <person name="Qiu J."/>
            <person name="Olsen K.M."/>
            <person name="Qiu Y."/>
        </authorList>
    </citation>
    <scope>NUCLEOTIDE SEQUENCE</scope>
    <source>
        <strain evidence="6">NBL</strain>
    </source>
</reference>